<sequence>MSSHTLATSAPPADAEQQPRDETLPAVVRRRRRGQLLTLRPTAVAVIGLTLHEAAYSIEGVAR</sequence>
<evidence type="ECO:0000256" key="1">
    <source>
        <dbReference type="SAM" id="MobiDB-lite"/>
    </source>
</evidence>
<protein>
    <submittedName>
        <fullName evidence="2">Uncharacterized protein</fullName>
    </submittedName>
</protein>
<proteinExistence type="predicted"/>
<dbReference type="EMBL" id="CP108222">
    <property type="protein sequence ID" value="WTT21080.1"/>
    <property type="molecule type" value="Genomic_DNA"/>
</dbReference>
<reference evidence="2" key="1">
    <citation type="submission" date="2022-10" db="EMBL/GenBank/DDBJ databases">
        <title>The complete genomes of actinobacterial strains from the NBC collection.</title>
        <authorList>
            <person name="Joergensen T.S."/>
            <person name="Alvarez Arevalo M."/>
            <person name="Sterndorff E.B."/>
            <person name="Faurdal D."/>
            <person name="Vuksanovic O."/>
            <person name="Mourched A.-S."/>
            <person name="Charusanti P."/>
            <person name="Shaw S."/>
            <person name="Blin K."/>
            <person name="Weber T."/>
        </authorList>
    </citation>
    <scope>NUCLEOTIDE SEQUENCE</scope>
    <source>
        <strain evidence="2">NBC_00093</strain>
    </source>
</reference>
<organism evidence="2">
    <name type="scientific">Streptomyces sp. NBC_00093</name>
    <dbReference type="NCBI Taxonomy" id="2975649"/>
    <lineage>
        <taxon>Bacteria</taxon>
        <taxon>Bacillati</taxon>
        <taxon>Actinomycetota</taxon>
        <taxon>Actinomycetes</taxon>
        <taxon>Kitasatosporales</taxon>
        <taxon>Streptomycetaceae</taxon>
        <taxon>Streptomyces</taxon>
    </lineage>
</organism>
<gene>
    <name evidence="2" type="ORF">OHA22_38890</name>
</gene>
<dbReference type="AlphaFoldDB" id="A0AAU2A8Z0"/>
<name>A0AAU2A8Z0_9ACTN</name>
<evidence type="ECO:0000313" key="2">
    <source>
        <dbReference type="EMBL" id="WTT21080.1"/>
    </source>
</evidence>
<feature type="region of interest" description="Disordered" evidence="1">
    <location>
        <begin position="1"/>
        <end position="27"/>
    </location>
</feature>
<accession>A0AAU2A8Z0</accession>